<accession>A0A9X3ESH1</accession>
<feature type="domain" description="FIST C-domain" evidence="2">
    <location>
        <begin position="225"/>
        <end position="373"/>
    </location>
</feature>
<dbReference type="AlphaFoldDB" id="A0A9X3ESH1"/>
<keyword evidence="4" id="KW-1185">Reference proteome</keyword>
<evidence type="ECO:0000259" key="1">
    <source>
        <dbReference type="SMART" id="SM00897"/>
    </source>
</evidence>
<dbReference type="InterPro" id="IPR019494">
    <property type="entry name" value="FIST_C"/>
</dbReference>
<organism evidence="3 4">
    <name type="scientific">Nannocystis pusilla</name>
    <dbReference type="NCBI Taxonomy" id="889268"/>
    <lineage>
        <taxon>Bacteria</taxon>
        <taxon>Pseudomonadati</taxon>
        <taxon>Myxococcota</taxon>
        <taxon>Polyangia</taxon>
        <taxon>Nannocystales</taxon>
        <taxon>Nannocystaceae</taxon>
        <taxon>Nannocystis</taxon>
    </lineage>
</organism>
<dbReference type="Proteomes" id="UP001150924">
    <property type="component" value="Unassembled WGS sequence"/>
</dbReference>
<comment type="caution">
    <text evidence="3">The sequence shown here is derived from an EMBL/GenBank/DDBJ whole genome shotgun (WGS) entry which is preliminary data.</text>
</comment>
<evidence type="ECO:0000313" key="3">
    <source>
        <dbReference type="EMBL" id="MCY1004623.1"/>
    </source>
</evidence>
<evidence type="ECO:0000313" key="4">
    <source>
        <dbReference type="Proteomes" id="UP001150924"/>
    </source>
</evidence>
<dbReference type="PANTHER" id="PTHR40252:SF2">
    <property type="entry name" value="BLR0328 PROTEIN"/>
    <property type="match status" value="1"/>
</dbReference>
<dbReference type="EMBL" id="JAPNKE010000002">
    <property type="protein sequence ID" value="MCY1004623.1"/>
    <property type="molecule type" value="Genomic_DNA"/>
</dbReference>
<gene>
    <name evidence="3" type="ORF">OV079_03360</name>
</gene>
<feature type="domain" description="FIST" evidence="1">
    <location>
        <begin position="30"/>
        <end position="224"/>
    </location>
</feature>
<dbReference type="Pfam" id="PF08495">
    <property type="entry name" value="FIST"/>
    <property type="match status" value="1"/>
</dbReference>
<dbReference type="RefSeq" id="WP_267766185.1">
    <property type="nucleotide sequence ID" value="NZ_JAPNKE010000002.1"/>
</dbReference>
<reference evidence="3" key="1">
    <citation type="submission" date="2022-11" db="EMBL/GenBank/DDBJ databases">
        <title>Minimal conservation of predation-associated metabolite biosynthetic gene clusters underscores biosynthetic potential of Myxococcota including descriptions for ten novel species: Archangium lansinium sp. nov., Myxococcus landrumus sp. nov., Nannocystis bai.</title>
        <authorList>
            <person name="Ahearne A."/>
            <person name="Stevens C."/>
            <person name="Phillips K."/>
        </authorList>
    </citation>
    <scope>NUCLEOTIDE SEQUENCE</scope>
    <source>
        <strain evidence="3">Na p29</strain>
    </source>
</reference>
<dbReference type="InterPro" id="IPR013702">
    <property type="entry name" value="FIST_domain_N"/>
</dbReference>
<name>A0A9X3ESH1_9BACT</name>
<sequence>MRTASAHSDERDTSQAARAAYAAAVEALGGPPDWLFVQSTEAHAGEAVRRALVELGAPAAHGSSSCMAVLTEAGVHAGGLALLAVRDPEGAFGVGAADLGADPRAAAEQAVMAAIDDAGRPGEVPMLVWITAAPGHEEACLAGIEAVLGPDVPIVGGSAADDAIAGRWYQWTREGTHSQAVVVSVLYPSGRVASAFQSGYTPTTRSGKVTRADERAILEIDGAPAAEVYNAWTGGAIAAARGGGNVLAESTLQPLGRRVGGIGELASYRLAHPAVVRPDGAIELFASFEVGDEVVLMHGTHEALASRAERVAADALAFAGVPQEAVAGALVVFCAGCMLALRSQLDAIAAGLRAALGGAPFVGCFTFGEQGCFVGGENRHGNLMISVTALVRA</sequence>
<evidence type="ECO:0000259" key="2">
    <source>
        <dbReference type="SMART" id="SM01204"/>
    </source>
</evidence>
<protein>
    <submittedName>
        <fullName evidence="3">FIST C-terminal domain-containing protein</fullName>
    </submittedName>
</protein>
<dbReference type="PANTHER" id="PTHR40252">
    <property type="entry name" value="BLR0328 PROTEIN"/>
    <property type="match status" value="1"/>
</dbReference>
<dbReference type="SMART" id="SM00897">
    <property type="entry name" value="FIST"/>
    <property type="match status" value="1"/>
</dbReference>
<proteinExistence type="predicted"/>
<dbReference type="Pfam" id="PF10442">
    <property type="entry name" value="FIST_C"/>
    <property type="match status" value="1"/>
</dbReference>
<dbReference type="SMART" id="SM01204">
    <property type="entry name" value="FIST_C"/>
    <property type="match status" value="1"/>
</dbReference>